<name>A0A2M4D489_ANODA</name>
<accession>A0A2M4D489</accession>
<reference evidence="1" key="1">
    <citation type="submission" date="2018-01" db="EMBL/GenBank/DDBJ databases">
        <title>An insight into the sialome of Amazonian anophelines.</title>
        <authorList>
            <person name="Ribeiro J.M."/>
            <person name="Scarpassa V."/>
            <person name="Calvo E."/>
        </authorList>
    </citation>
    <scope>NUCLEOTIDE SEQUENCE</scope>
</reference>
<organism evidence="1">
    <name type="scientific">Anopheles darlingi</name>
    <name type="common">Mosquito</name>
    <dbReference type="NCBI Taxonomy" id="43151"/>
    <lineage>
        <taxon>Eukaryota</taxon>
        <taxon>Metazoa</taxon>
        <taxon>Ecdysozoa</taxon>
        <taxon>Arthropoda</taxon>
        <taxon>Hexapoda</taxon>
        <taxon>Insecta</taxon>
        <taxon>Pterygota</taxon>
        <taxon>Neoptera</taxon>
        <taxon>Endopterygota</taxon>
        <taxon>Diptera</taxon>
        <taxon>Nematocera</taxon>
        <taxon>Culicoidea</taxon>
        <taxon>Culicidae</taxon>
        <taxon>Anophelinae</taxon>
        <taxon>Anopheles</taxon>
    </lineage>
</organism>
<protein>
    <submittedName>
        <fullName evidence="1">Putative secreted protein</fullName>
    </submittedName>
</protein>
<sequence length="136" mass="13762">MLKSFGSSSAILSIAASSFSTGSPKLSSLQTSIGASSFRCCCCSWAMFIIGDEQVDRVTSSGLVTSASVGAFGEAGHERLTTIAGWPYSPEDEELVEDVDDARLASPGVLLATGLVVLIPVEGVPPSAATGCCGGP</sequence>
<evidence type="ECO:0000313" key="1">
    <source>
        <dbReference type="EMBL" id="MBW72311.1"/>
    </source>
</evidence>
<dbReference type="AlphaFoldDB" id="A0A2M4D489"/>
<proteinExistence type="predicted"/>
<dbReference type="EMBL" id="GGFL01008133">
    <property type="protein sequence ID" value="MBW72311.1"/>
    <property type="molecule type" value="Transcribed_RNA"/>
</dbReference>